<keyword evidence="3" id="KW-1185">Reference proteome</keyword>
<proteinExistence type="predicted"/>
<comment type="caution">
    <text evidence="2">The sequence shown here is derived from an EMBL/GenBank/DDBJ whole genome shotgun (WGS) entry which is preliminary data.</text>
</comment>
<dbReference type="STRING" id="133381.A0A2T9ZKB1"/>
<dbReference type="InterPro" id="IPR036047">
    <property type="entry name" value="F-box-like_dom_sf"/>
</dbReference>
<organism evidence="2 3">
    <name type="scientific">Smittium megazygosporum</name>
    <dbReference type="NCBI Taxonomy" id="133381"/>
    <lineage>
        <taxon>Eukaryota</taxon>
        <taxon>Fungi</taxon>
        <taxon>Fungi incertae sedis</taxon>
        <taxon>Zoopagomycota</taxon>
        <taxon>Kickxellomycotina</taxon>
        <taxon>Harpellomycetes</taxon>
        <taxon>Harpellales</taxon>
        <taxon>Legeriomycetaceae</taxon>
        <taxon>Smittium</taxon>
    </lineage>
</organism>
<evidence type="ECO:0000313" key="3">
    <source>
        <dbReference type="Proteomes" id="UP000245609"/>
    </source>
</evidence>
<dbReference type="GO" id="GO:0019005">
    <property type="term" value="C:SCF ubiquitin ligase complex"/>
    <property type="evidence" value="ECO:0007669"/>
    <property type="project" value="TreeGrafter"/>
</dbReference>
<name>A0A2T9ZKB1_9FUNG</name>
<dbReference type="Gene3D" id="3.80.10.10">
    <property type="entry name" value="Ribonuclease Inhibitor"/>
    <property type="match status" value="1"/>
</dbReference>
<dbReference type="GO" id="GO:0031146">
    <property type="term" value="P:SCF-dependent proteasomal ubiquitin-dependent protein catabolic process"/>
    <property type="evidence" value="ECO:0007669"/>
    <property type="project" value="TreeGrafter"/>
</dbReference>
<reference evidence="2 3" key="1">
    <citation type="journal article" date="2018" name="MBio">
        <title>Comparative Genomics Reveals the Core Gene Toolbox for the Fungus-Insect Symbiosis.</title>
        <authorList>
            <person name="Wang Y."/>
            <person name="Stata M."/>
            <person name="Wang W."/>
            <person name="Stajich J.E."/>
            <person name="White M.M."/>
            <person name="Moncalvo J.M."/>
        </authorList>
    </citation>
    <scope>NUCLEOTIDE SEQUENCE [LARGE SCALE GENOMIC DNA]</scope>
    <source>
        <strain evidence="2 3">SC-DP-2</strain>
    </source>
</reference>
<feature type="domain" description="F-box" evidence="1">
    <location>
        <begin position="72"/>
        <end position="117"/>
    </location>
</feature>
<dbReference type="EMBL" id="MBFS01000050">
    <property type="protein sequence ID" value="PVV05015.1"/>
    <property type="molecule type" value="Genomic_DNA"/>
</dbReference>
<dbReference type="InterPro" id="IPR032675">
    <property type="entry name" value="LRR_dom_sf"/>
</dbReference>
<dbReference type="Proteomes" id="UP000245609">
    <property type="component" value="Unassembled WGS sequence"/>
</dbReference>
<sequence>MIPLFPSHKKNTNDDLDLDESMLEINNSKIENSKSVANTNESSNILFSQQLGRYKNPTRSSEMIEGLYFQPNGSMNILTDQLLIEIFSLLDKKQLKDVSLVCHRWRDLSASLLWKRMVFPLEKRVLSSMKGFLSVNGRHITSAMIVPPIKMLNATTMSGGNISIPIAGSSTPNDSWSIPKPLSRSGSISSFSGIYPQSPRQPAYRNTPSIVKISYSNKPSNSNENRIIARNFSLDNDEFTFDPGQRPGSLYRDNPGYQSSSSFISNFPDISDSDSVAQFSSSSRRNSITNNFATNPRYDNSLSEDIEPNSFNTNASDFFTENRSLSLSSSSTPVVFPAAIPIPGTPGVGNTLSTDLGVSPGSGFRSHGEVGTFNSANGSFIERTRFFSISSSTISRLQQCLECYCPNIVNLTILNPNGITNHSRRMELLEQIFNTYPNLLHLNLSDFIMWDVKAMQLVAQYLHSLRSLNITNRVEVRDEDLIPVIQNCSKLQELRLRATNISDKTMRTIENNLVERIRVLDVGGCSISSEVISRIIKKTYNLTELKAWSCLRLNDDFLRALNPSFLSKLRVLDLMDVNGFSNEAIYETFGTQKWPNLRFLRIRTKGEESLFSGLSRNTILKLNSSTALD</sequence>
<dbReference type="SUPFAM" id="SSF81383">
    <property type="entry name" value="F-box domain"/>
    <property type="match status" value="1"/>
</dbReference>
<dbReference type="PANTHER" id="PTHR13318">
    <property type="entry name" value="PARTNER OF PAIRED, ISOFORM B-RELATED"/>
    <property type="match status" value="1"/>
</dbReference>
<dbReference type="SUPFAM" id="SSF52047">
    <property type="entry name" value="RNI-like"/>
    <property type="match status" value="1"/>
</dbReference>
<dbReference type="Pfam" id="PF12937">
    <property type="entry name" value="F-box-like"/>
    <property type="match status" value="1"/>
</dbReference>
<dbReference type="InterPro" id="IPR001810">
    <property type="entry name" value="F-box_dom"/>
</dbReference>
<evidence type="ECO:0000259" key="1">
    <source>
        <dbReference type="PROSITE" id="PS50181"/>
    </source>
</evidence>
<evidence type="ECO:0000313" key="2">
    <source>
        <dbReference type="EMBL" id="PVV05015.1"/>
    </source>
</evidence>
<protein>
    <recommendedName>
        <fullName evidence="1">F-box domain-containing protein</fullName>
    </recommendedName>
</protein>
<accession>A0A2T9ZKB1</accession>
<dbReference type="PROSITE" id="PS50181">
    <property type="entry name" value="FBOX"/>
    <property type="match status" value="1"/>
</dbReference>
<dbReference type="AlphaFoldDB" id="A0A2T9ZKB1"/>
<dbReference type="OrthoDB" id="10257471at2759"/>
<gene>
    <name evidence="2" type="ORF">BB560_000470</name>
</gene>
<dbReference type="Gene3D" id="1.20.1280.50">
    <property type="match status" value="1"/>
</dbReference>